<feature type="transmembrane region" description="Helical" evidence="1">
    <location>
        <begin position="500"/>
        <end position="518"/>
    </location>
</feature>
<dbReference type="EnsemblProtists" id="PYU1_T002664">
    <property type="protein sequence ID" value="PYU1_T002664"/>
    <property type="gene ID" value="PYU1_G002661"/>
</dbReference>
<keyword evidence="1" id="KW-0472">Membrane</keyword>
<evidence type="ECO:0000313" key="3">
    <source>
        <dbReference type="Proteomes" id="UP000019132"/>
    </source>
</evidence>
<reference evidence="3" key="2">
    <citation type="submission" date="2010-04" db="EMBL/GenBank/DDBJ databases">
        <authorList>
            <person name="Buell R."/>
            <person name="Hamilton J."/>
            <person name="Hostetler J."/>
        </authorList>
    </citation>
    <scope>NUCLEOTIDE SEQUENCE [LARGE SCALE GENOMIC DNA]</scope>
    <source>
        <strain evidence="3">DAOM:BR144</strain>
    </source>
</reference>
<organism evidence="2 3">
    <name type="scientific">Globisporangium ultimum (strain ATCC 200006 / CBS 805.95 / DAOM BR144)</name>
    <name type="common">Pythium ultimum</name>
    <dbReference type="NCBI Taxonomy" id="431595"/>
    <lineage>
        <taxon>Eukaryota</taxon>
        <taxon>Sar</taxon>
        <taxon>Stramenopiles</taxon>
        <taxon>Oomycota</taxon>
        <taxon>Peronosporomycetes</taxon>
        <taxon>Pythiales</taxon>
        <taxon>Pythiaceae</taxon>
        <taxon>Globisporangium</taxon>
    </lineage>
</organism>
<name>K3WCH3_GLOUD</name>
<evidence type="ECO:0000313" key="2">
    <source>
        <dbReference type="EnsemblProtists" id="PYU1_T002664"/>
    </source>
</evidence>
<keyword evidence="1" id="KW-0812">Transmembrane</keyword>
<proteinExistence type="predicted"/>
<keyword evidence="3" id="KW-1185">Reference proteome</keyword>
<dbReference type="eggNOG" id="ENOG502T39A">
    <property type="taxonomic scope" value="Eukaryota"/>
</dbReference>
<dbReference type="InParanoid" id="K3WCH3"/>
<feature type="transmembrane region" description="Helical" evidence="1">
    <location>
        <begin position="403"/>
        <end position="424"/>
    </location>
</feature>
<dbReference type="Proteomes" id="UP000019132">
    <property type="component" value="Unassembled WGS sequence"/>
</dbReference>
<accession>K3WCH3</accession>
<reference evidence="2" key="3">
    <citation type="submission" date="2015-02" db="UniProtKB">
        <authorList>
            <consortium name="EnsemblProtists"/>
        </authorList>
    </citation>
    <scope>IDENTIFICATION</scope>
    <source>
        <strain evidence="2">DAOM BR144</strain>
    </source>
</reference>
<sequence length="574" mass="64315">MMIRAYNWGLGGFLVVILFAQVFGIFYTSVNSKQYLSFGQSPLNGLHSIDGYNDEPYSDRMIACVLHGHQYKPIQLNEALASSKSVVVDVASVAINGYRVCSRDQIQLESLAYTRYASVCNDLSSTLEGIFNSCTMLGYNVARDTLRIVDDVESSTMKLLINSLPVLIMPFWDNGIYARYAIPGWDGRKYNNEDESSTILYAIRTRGKNPGVDWAPWWGGKNGWYEDPSGMKWYSYMGSADPQLTYGIRLRHFDTMTNLELDCKSAECNPSLRTESWGVSVSFTEVTEMVNSIAASNGHRFGLFLFEALQIRSVISKYSIDILVSNMSLGLLLFRWSISIVAFQESVKAGVTEPTVLGIGCLSSSRCFSCLPLMLLPRLKTTFAAFFTVGCQFEGEQKAMAEAWFVIYPAIGEFLLFYFSLLSLVAKLSSRRMSDVLFGPTMVFFYLMHNLRFSLAQTGWFEFDGRIATVVSSEAFEKMALLDFFTTDAALRMNGNTKSLFLTKIIVLGLNLISFFWAKRSIPHSTTILEVEKSVAIQACNVGGLGRPFSYHQNYAISRRSRKCLAFCNNDTAG</sequence>
<protein>
    <submittedName>
        <fullName evidence="2">Uncharacterized protein</fullName>
    </submittedName>
</protein>
<dbReference type="AlphaFoldDB" id="K3WCH3"/>
<reference evidence="3" key="1">
    <citation type="journal article" date="2010" name="Genome Biol.">
        <title>Genome sequence of the necrotrophic plant pathogen Pythium ultimum reveals original pathogenicity mechanisms and effector repertoire.</title>
        <authorList>
            <person name="Levesque C.A."/>
            <person name="Brouwer H."/>
            <person name="Cano L."/>
            <person name="Hamilton J.P."/>
            <person name="Holt C."/>
            <person name="Huitema E."/>
            <person name="Raffaele S."/>
            <person name="Robideau G.P."/>
            <person name="Thines M."/>
            <person name="Win J."/>
            <person name="Zerillo M.M."/>
            <person name="Beakes G.W."/>
            <person name="Boore J.L."/>
            <person name="Busam D."/>
            <person name="Dumas B."/>
            <person name="Ferriera S."/>
            <person name="Fuerstenberg S.I."/>
            <person name="Gachon C.M."/>
            <person name="Gaulin E."/>
            <person name="Govers F."/>
            <person name="Grenville-Briggs L."/>
            <person name="Horner N."/>
            <person name="Hostetler J."/>
            <person name="Jiang R.H."/>
            <person name="Johnson J."/>
            <person name="Krajaejun T."/>
            <person name="Lin H."/>
            <person name="Meijer H.J."/>
            <person name="Moore B."/>
            <person name="Morris P."/>
            <person name="Phuntmart V."/>
            <person name="Puiu D."/>
            <person name="Shetty J."/>
            <person name="Stajich J.E."/>
            <person name="Tripathy S."/>
            <person name="Wawra S."/>
            <person name="van West P."/>
            <person name="Whitty B.R."/>
            <person name="Coutinho P.M."/>
            <person name="Henrissat B."/>
            <person name="Martin F."/>
            <person name="Thomas P.D."/>
            <person name="Tyler B.M."/>
            <person name="De Vries R.P."/>
            <person name="Kamoun S."/>
            <person name="Yandell M."/>
            <person name="Tisserat N."/>
            <person name="Buell C.R."/>
        </authorList>
    </citation>
    <scope>NUCLEOTIDE SEQUENCE</scope>
    <source>
        <strain evidence="3">DAOM:BR144</strain>
    </source>
</reference>
<dbReference type="EMBL" id="GL376628">
    <property type="status" value="NOT_ANNOTATED_CDS"/>
    <property type="molecule type" value="Genomic_DNA"/>
</dbReference>
<keyword evidence="1" id="KW-1133">Transmembrane helix</keyword>
<evidence type="ECO:0000256" key="1">
    <source>
        <dbReference type="SAM" id="Phobius"/>
    </source>
</evidence>
<dbReference type="VEuPathDB" id="FungiDB:PYU1_G002661"/>
<dbReference type="HOGENOM" id="CLU_013013_0_0_1"/>